<dbReference type="PANTHER" id="PTHR13673:SF0">
    <property type="entry name" value="VPS35 ENDOSOMAL PROTEIN-SORTING FACTOR-LIKE"/>
    <property type="match status" value="1"/>
</dbReference>
<feature type="region of interest" description="Disordered" evidence="6">
    <location>
        <begin position="139"/>
        <end position="159"/>
    </location>
</feature>
<keyword evidence="3" id="KW-0813">Transport</keyword>
<name>A0AA36CWB5_9BILA</name>
<dbReference type="GO" id="GO:0032456">
    <property type="term" value="P:endocytic recycling"/>
    <property type="evidence" value="ECO:0007669"/>
    <property type="project" value="InterPro"/>
</dbReference>
<feature type="non-terminal residue" evidence="7">
    <location>
        <position position="1"/>
    </location>
</feature>
<comment type="similarity">
    <text evidence="2">Belongs to the VPS35L family.</text>
</comment>
<organism evidence="7 8">
    <name type="scientific">Mesorhabditis spiculigera</name>
    <dbReference type="NCBI Taxonomy" id="96644"/>
    <lineage>
        <taxon>Eukaryota</taxon>
        <taxon>Metazoa</taxon>
        <taxon>Ecdysozoa</taxon>
        <taxon>Nematoda</taxon>
        <taxon>Chromadorea</taxon>
        <taxon>Rhabditida</taxon>
        <taxon>Rhabditina</taxon>
        <taxon>Rhabditomorpha</taxon>
        <taxon>Rhabditoidea</taxon>
        <taxon>Rhabditidae</taxon>
        <taxon>Mesorhabditinae</taxon>
        <taxon>Mesorhabditis</taxon>
    </lineage>
</organism>
<evidence type="ECO:0000256" key="4">
    <source>
        <dbReference type="ARBA" id="ARBA00022753"/>
    </source>
</evidence>
<comment type="subcellular location">
    <subcellularLocation>
        <location evidence="1">Endosome</location>
    </subcellularLocation>
</comment>
<evidence type="ECO:0000256" key="3">
    <source>
        <dbReference type="ARBA" id="ARBA00022448"/>
    </source>
</evidence>
<evidence type="ECO:0000256" key="5">
    <source>
        <dbReference type="ARBA" id="ARBA00022927"/>
    </source>
</evidence>
<dbReference type="AlphaFoldDB" id="A0AA36CWB5"/>
<dbReference type="Proteomes" id="UP001177023">
    <property type="component" value="Unassembled WGS sequence"/>
</dbReference>
<dbReference type="EMBL" id="CATQJA010002644">
    <property type="protein sequence ID" value="CAJ0576545.1"/>
    <property type="molecule type" value="Genomic_DNA"/>
</dbReference>
<evidence type="ECO:0000256" key="1">
    <source>
        <dbReference type="ARBA" id="ARBA00004177"/>
    </source>
</evidence>
<evidence type="ECO:0000313" key="8">
    <source>
        <dbReference type="Proteomes" id="UP001177023"/>
    </source>
</evidence>
<dbReference type="GO" id="GO:0015031">
    <property type="term" value="P:protein transport"/>
    <property type="evidence" value="ECO:0007669"/>
    <property type="project" value="UniProtKB-KW"/>
</dbReference>
<dbReference type="GO" id="GO:0005768">
    <property type="term" value="C:endosome"/>
    <property type="evidence" value="ECO:0007669"/>
    <property type="project" value="UniProtKB-SubCell"/>
</dbReference>
<dbReference type="InterPro" id="IPR029705">
    <property type="entry name" value="VPS35L"/>
</dbReference>
<accession>A0AA36CWB5</accession>
<sequence length="915" mass="102885">MPAADSDVPPWIPRYSIESTSVFPDAISVLNHPLAPNSPKKVIKPPNLTEPEAGPIKSRSQSDFFDPLGVTYDEEELLVPEAKPIPAVPILSRGKREVELVNTLEMKKSDILYHDVDLPNMEPWRKKRSLILEKFGTSEKSSIQSPHSLKNDESIPQRAQVRVHDRTAHRLEILEDMSGLKKLVDLSAHEFVQNLNELKEMLVLAWTNSKRVEALRLVTELSRALSAPNPPSLFPSHWVLATDVLDLFGTLVYDRLKEKADQEREAAGKLPLAANFSADDVPEKTREKAKHWFSKLEDIREVVPRLYVEASLVRTKRFFDPTGIRENLHRLAAGAGRILQPLPAAYARAYVSKISMLCDPADRAPHWRVLNDWMQTFGQQPSELMWPAAEWIIQCVSYDAHAYGDLAPLWEYCVQTDKRFFILPCFLKAVQPKYLGNHAIEALRIILNEGASAKEISAFGERLAETEVPEEARPVLLKNMWKAIVRLQSTSELAQCSAVWAALTARYFSLDELDAHPDEHADQLLVIVRCMAGHRKSDAMKLLSLDSFTKIMDILRDDPHSSAAATAILEAFVANHAIGSCKDLKLASKICEITARLATFLYDDEEEKERRTALVCQVLDRFSFSEDPERGLQWLVSCRASLAEMDGAIQHIVQLFQTLGLQVLAHMKSGQAKANLMRACVANLQITIPSLPMADEQFEQALRAAHLALYANSLPQTDALLRICIESLMDSEADAAHFVAKLTHLLAFLVHVPDNPDKPPLYLFSAMLAVIDRRNWESTPVEHGASLVHCLDFLWAAGQAEYPTRFPSVQSNDELYGASDEFRESIGDLASHTLDRLIPMLMREPTPLIAAMLLEHLVARTDYVADEQLFLLCRGLLQRCRKSVELRKRVSRIITDLRNEKSYAGATKLLEACNV</sequence>
<keyword evidence="4" id="KW-0967">Endosome</keyword>
<protein>
    <submittedName>
        <fullName evidence="7">Uncharacterized protein</fullName>
    </submittedName>
</protein>
<comment type="caution">
    <text evidence="7">The sequence shown here is derived from an EMBL/GenBank/DDBJ whole genome shotgun (WGS) entry which is preliminary data.</text>
</comment>
<feature type="region of interest" description="Disordered" evidence="6">
    <location>
        <begin position="35"/>
        <end position="62"/>
    </location>
</feature>
<dbReference type="PANTHER" id="PTHR13673">
    <property type="entry name" value="ESOPHAGEAL CANCER ASSOCIATED PROTEIN"/>
    <property type="match status" value="1"/>
</dbReference>
<evidence type="ECO:0000256" key="2">
    <source>
        <dbReference type="ARBA" id="ARBA00010704"/>
    </source>
</evidence>
<gene>
    <name evidence="7" type="ORF">MSPICULIGERA_LOCUS14835</name>
</gene>
<evidence type="ECO:0000313" key="7">
    <source>
        <dbReference type="EMBL" id="CAJ0576545.1"/>
    </source>
</evidence>
<keyword evidence="5" id="KW-0653">Protein transport</keyword>
<feature type="compositionally biased region" description="Polar residues" evidence="6">
    <location>
        <begin position="139"/>
        <end position="148"/>
    </location>
</feature>
<reference evidence="7" key="1">
    <citation type="submission" date="2023-06" db="EMBL/GenBank/DDBJ databases">
        <authorList>
            <person name="Delattre M."/>
        </authorList>
    </citation>
    <scope>NUCLEOTIDE SEQUENCE</scope>
    <source>
        <strain evidence="7">AF72</strain>
    </source>
</reference>
<evidence type="ECO:0000256" key="6">
    <source>
        <dbReference type="SAM" id="MobiDB-lite"/>
    </source>
</evidence>
<keyword evidence="8" id="KW-1185">Reference proteome</keyword>
<proteinExistence type="inferred from homology"/>